<dbReference type="InterPro" id="IPR005106">
    <property type="entry name" value="Asp/hSer_DH_NAD-bd"/>
</dbReference>
<dbReference type="Gene3D" id="3.30.70.260">
    <property type="match status" value="1"/>
</dbReference>
<evidence type="ECO:0000313" key="13">
    <source>
        <dbReference type="EMBL" id="CAF0691861.1"/>
    </source>
</evidence>
<keyword evidence="7" id="KW-0791">Threonine biosynthesis</keyword>
<dbReference type="FunFam" id="3.30.360.10:FF:000005">
    <property type="entry name" value="Homoserine dehydrogenase"/>
    <property type="match status" value="1"/>
</dbReference>
<accession>A0A8J2FV99</accession>
<dbReference type="GO" id="GO:0050661">
    <property type="term" value="F:NADP binding"/>
    <property type="evidence" value="ECO:0007669"/>
    <property type="project" value="InterPro"/>
</dbReference>
<dbReference type="PIRSF" id="PIRSF000098">
    <property type="entry name" value="Homoser_dehydrog"/>
    <property type="match status" value="1"/>
</dbReference>
<evidence type="ECO:0000256" key="7">
    <source>
        <dbReference type="ARBA" id="ARBA00022697"/>
    </source>
</evidence>
<dbReference type="SUPFAM" id="SSF55347">
    <property type="entry name" value="Glyceraldehyde-3-phosphate dehydrogenase-like, C-terminal domain"/>
    <property type="match status" value="1"/>
</dbReference>
<feature type="active site" description="Proton donor" evidence="10">
    <location>
        <position position="205"/>
    </location>
</feature>
<dbReference type="EC" id="1.1.1.3" evidence="4"/>
<protein>
    <recommendedName>
        <fullName evidence="5">Homoserine dehydrogenase</fullName>
        <ecNumber evidence="4">1.1.1.3</ecNumber>
    </recommendedName>
</protein>
<dbReference type="Pfam" id="PF00742">
    <property type="entry name" value="Homoserine_dh"/>
    <property type="match status" value="1"/>
</dbReference>
<dbReference type="Gene3D" id="3.30.360.10">
    <property type="entry name" value="Dihydrodipicolinate Reductase, domain 2"/>
    <property type="match status" value="1"/>
</dbReference>
<name>A0A8J2FV99_9BACT</name>
<dbReference type="RefSeq" id="WP_174582733.1">
    <property type="nucleotide sequence ID" value="NZ_CAJNOB010000003.1"/>
</dbReference>
<evidence type="ECO:0000256" key="9">
    <source>
        <dbReference type="ARBA" id="ARBA00023167"/>
    </source>
</evidence>
<keyword evidence="9" id="KW-0486">Methionine biosynthesis</keyword>
<dbReference type="EMBL" id="CAJNOB010000003">
    <property type="protein sequence ID" value="CAF0691861.1"/>
    <property type="molecule type" value="Genomic_DNA"/>
</dbReference>
<evidence type="ECO:0000313" key="14">
    <source>
        <dbReference type="Proteomes" id="UP000663859"/>
    </source>
</evidence>
<evidence type="ECO:0000256" key="2">
    <source>
        <dbReference type="ARBA" id="ARBA00005062"/>
    </source>
</evidence>
<comment type="pathway">
    <text evidence="2">Amino-acid biosynthesis; L-methionine biosynthesis via de novo pathway; L-homoserine from L-aspartate: step 3/3.</text>
</comment>
<keyword evidence="11" id="KW-0521">NADP</keyword>
<comment type="caution">
    <text evidence="13">The sequence shown here is derived from an EMBL/GenBank/DDBJ whole genome shotgun (WGS) entry which is preliminary data.</text>
</comment>
<dbReference type="UniPathway" id="UPA00051">
    <property type="reaction ID" value="UER00465"/>
</dbReference>
<dbReference type="GO" id="GO:0009086">
    <property type="term" value="P:methionine biosynthetic process"/>
    <property type="evidence" value="ECO:0007669"/>
    <property type="project" value="UniProtKB-KW"/>
</dbReference>
<evidence type="ECO:0000256" key="10">
    <source>
        <dbReference type="PIRSR" id="PIRSR000098-1"/>
    </source>
</evidence>
<feature type="domain" description="ACT" evidence="12">
    <location>
        <begin position="352"/>
        <end position="427"/>
    </location>
</feature>
<dbReference type="CDD" id="cd04881">
    <property type="entry name" value="ACT_HSDH-Hom"/>
    <property type="match status" value="1"/>
</dbReference>
<keyword evidence="8 13" id="KW-0560">Oxidoreductase</keyword>
<dbReference type="Gene3D" id="3.40.50.720">
    <property type="entry name" value="NAD(P)-binding Rossmann-like Domain"/>
    <property type="match status" value="1"/>
</dbReference>
<dbReference type="PROSITE" id="PS51671">
    <property type="entry name" value="ACT"/>
    <property type="match status" value="1"/>
</dbReference>
<dbReference type="InterPro" id="IPR016204">
    <property type="entry name" value="HDH"/>
</dbReference>
<evidence type="ECO:0000256" key="6">
    <source>
        <dbReference type="ARBA" id="ARBA00022605"/>
    </source>
</evidence>
<dbReference type="NCBIfam" id="NF004976">
    <property type="entry name" value="PRK06349.1"/>
    <property type="match status" value="1"/>
</dbReference>
<dbReference type="InterPro" id="IPR001342">
    <property type="entry name" value="HDH_cat"/>
</dbReference>
<dbReference type="UniPathway" id="UPA00050">
    <property type="reaction ID" value="UER00063"/>
</dbReference>
<comment type="similarity">
    <text evidence="3">Belongs to the homoserine dehydrogenase family.</text>
</comment>
<dbReference type="Proteomes" id="UP000663859">
    <property type="component" value="Unassembled WGS sequence"/>
</dbReference>
<evidence type="ECO:0000256" key="5">
    <source>
        <dbReference type="ARBA" id="ARBA00013376"/>
    </source>
</evidence>
<organism evidence="13 14">
    <name type="scientific">Candidatus Methylacidithermus pantelleriae</name>
    <dbReference type="NCBI Taxonomy" id="2744239"/>
    <lineage>
        <taxon>Bacteria</taxon>
        <taxon>Pseudomonadati</taxon>
        <taxon>Verrucomicrobiota</taxon>
        <taxon>Methylacidiphilae</taxon>
        <taxon>Methylacidiphilales</taxon>
        <taxon>Methylacidiphilaceae</taxon>
        <taxon>Candidatus Methylacidithermus</taxon>
    </lineage>
</organism>
<gene>
    <name evidence="13" type="primary">hom</name>
    <name evidence="13" type="ORF">MPNT_110004</name>
</gene>
<evidence type="ECO:0000256" key="1">
    <source>
        <dbReference type="ARBA" id="ARBA00005056"/>
    </source>
</evidence>
<dbReference type="SUPFAM" id="SSF51735">
    <property type="entry name" value="NAD(P)-binding Rossmann-fold domains"/>
    <property type="match status" value="1"/>
</dbReference>
<sequence>MTPLRIGLVGLGNVGGAVWRQLRTQARLLERRSGRPIVIRRVSSRSPRRLEELGISKELWSPEWSSLTSDPQLDVIVEVIGGIEEAKKIVESALHNGKHVVTANKALLATHGQALFELASRQRRHVLFEASVAGGIPLIKALREGLVANRILSIHGILNGTCNYVLSRMKERAVEYHEALTEAKRLGFAEADERLDVEGHDAAHKAVILTALAYGFWPSLENVYREGIEAIQLEDLCYAERFGYELKLLAIIKGHPDGQVEVRVHPTLLPKRHILASVNGPYNAICVQGDVVGETLFYGPGAGGNPTASAILSDLAELARASSDEAYWERIWREDHGSVRLKPMEDILSRYYLRLTVEDRPGVLAQIASVFAHHHIGISAVIQPEGHGGARVPLLVLLHDAQERAFRSAKKVIEGLPVVEPPAISIRVEDISG</sequence>
<dbReference type="InterPro" id="IPR002912">
    <property type="entry name" value="ACT_dom"/>
</dbReference>
<feature type="binding site" evidence="11">
    <location>
        <position position="105"/>
    </location>
    <ligand>
        <name>NADPH</name>
        <dbReference type="ChEBI" id="CHEBI:57783"/>
    </ligand>
</feature>
<dbReference type="Pfam" id="PF03447">
    <property type="entry name" value="NAD_binding_3"/>
    <property type="match status" value="1"/>
</dbReference>
<evidence type="ECO:0000256" key="3">
    <source>
        <dbReference type="ARBA" id="ARBA00006753"/>
    </source>
</evidence>
<comment type="pathway">
    <text evidence="1">Amino-acid biosynthesis; L-threonine biosynthesis; L-threonine from L-aspartate: step 3/5.</text>
</comment>
<proteinExistence type="inferred from homology"/>
<feature type="binding site" evidence="11">
    <location>
        <position position="190"/>
    </location>
    <ligand>
        <name>L-homoserine</name>
        <dbReference type="ChEBI" id="CHEBI:57476"/>
    </ligand>
</feature>
<evidence type="ECO:0000256" key="4">
    <source>
        <dbReference type="ARBA" id="ARBA00013213"/>
    </source>
</evidence>
<evidence type="ECO:0000259" key="12">
    <source>
        <dbReference type="PROSITE" id="PS51671"/>
    </source>
</evidence>
<dbReference type="GO" id="GO:0009088">
    <property type="term" value="P:threonine biosynthetic process"/>
    <property type="evidence" value="ECO:0007669"/>
    <property type="project" value="UniProtKB-UniPathway"/>
</dbReference>
<dbReference type="PANTHER" id="PTHR43331">
    <property type="entry name" value="HOMOSERINE DEHYDROGENASE"/>
    <property type="match status" value="1"/>
</dbReference>
<dbReference type="SUPFAM" id="SSF55021">
    <property type="entry name" value="ACT-like"/>
    <property type="match status" value="1"/>
</dbReference>
<dbReference type="GO" id="GO:0004412">
    <property type="term" value="F:homoserine dehydrogenase activity"/>
    <property type="evidence" value="ECO:0007669"/>
    <property type="project" value="UniProtKB-EC"/>
</dbReference>
<evidence type="ECO:0000256" key="11">
    <source>
        <dbReference type="PIRSR" id="PIRSR000098-2"/>
    </source>
</evidence>
<dbReference type="InterPro" id="IPR045865">
    <property type="entry name" value="ACT-like_dom_sf"/>
</dbReference>
<feature type="binding site" evidence="11">
    <location>
        <begin position="9"/>
        <end position="16"/>
    </location>
    <ligand>
        <name>NADP(+)</name>
        <dbReference type="ChEBI" id="CHEBI:58349"/>
    </ligand>
</feature>
<dbReference type="PANTHER" id="PTHR43331:SF1">
    <property type="entry name" value="HOMOSERINE DEHYDROGENASE"/>
    <property type="match status" value="1"/>
</dbReference>
<evidence type="ECO:0000256" key="8">
    <source>
        <dbReference type="ARBA" id="ARBA00023002"/>
    </source>
</evidence>
<keyword evidence="14" id="KW-1185">Reference proteome</keyword>
<keyword evidence="6" id="KW-0028">Amino-acid biosynthesis</keyword>
<reference evidence="13" key="1">
    <citation type="submission" date="2021-02" db="EMBL/GenBank/DDBJ databases">
        <authorList>
            <person name="Cremers G."/>
            <person name="Picone N."/>
        </authorList>
    </citation>
    <scope>NUCLEOTIDE SEQUENCE</scope>
    <source>
        <strain evidence="13">PQ17</strain>
    </source>
</reference>
<dbReference type="InterPro" id="IPR036291">
    <property type="entry name" value="NAD(P)-bd_dom_sf"/>
</dbReference>
<dbReference type="AlphaFoldDB" id="A0A8J2FV99"/>